<gene>
    <name evidence="2" type="ORF">QBC37DRAFT_391749</name>
</gene>
<keyword evidence="3" id="KW-1185">Reference proteome</keyword>
<evidence type="ECO:0000256" key="1">
    <source>
        <dbReference type="SAM" id="MobiDB-lite"/>
    </source>
</evidence>
<evidence type="ECO:0000313" key="3">
    <source>
        <dbReference type="Proteomes" id="UP001301769"/>
    </source>
</evidence>
<name>A0AAN6XY71_9PEZI</name>
<proteinExistence type="predicted"/>
<dbReference type="AlphaFoldDB" id="A0AAN6XY71"/>
<evidence type="ECO:0000313" key="2">
    <source>
        <dbReference type="EMBL" id="KAK4208751.1"/>
    </source>
</evidence>
<dbReference type="Proteomes" id="UP001301769">
    <property type="component" value="Unassembled WGS sequence"/>
</dbReference>
<comment type="caution">
    <text evidence="2">The sequence shown here is derived from an EMBL/GenBank/DDBJ whole genome shotgun (WGS) entry which is preliminary data.</text>
</comment>
<reference evidence="2" key="1">
    <citation type="journal article" date="2023" name="Mol. Phylogenet. Evol.">
        <title>Genome-scale phylogeny and comparative genomics of the fungal order Sordariales.</title>
        <authorList>
            <person name="Hensen N."/>
            <person name="Bonometti L."/>
            <person name="Westerberg I."/>
            <person name="Brannstrom I.O."/>
            <person name="Guillou S."/>
            <person name="Cros-Aarteil S."/>
            <person name="Calhoun S."/>
            <person name="Haridas S."/>
            <person name="Kuo A."/>
            <person name="Mondo S."/>
            <person name="Pangilinan J."/>
            <person name="Riley R."/>
            <person name="LaButti K."/>
            <person name="Andreopoulos B."/>
            <person name="Lipzen A."/>
            <person name="Chen C."/>
            <person name="Yan M."/>
            <person name="Daum C."/>
            <person name="Ng V."/>
            <person name="Clum A."/>
            <person name="Steindorff A."/>
            <person name="Ohm R.A."/>
            <person name="Martin F."/>
            <person name="Silar P."/>
            <person name="Natvig D.O."/>
            <person name="Lalanne C."/>
            <person name="Gautier V."/>
            <person name="Ament-Velasquez S.L."/>
            <person name="Kruys A."/>
            <person name="Hutchinson M.I."/>
            <person name="Powell A.J."/>
            <person name="Barry K."/>
            <person name="Miller A.N."/>
            <person name="Grigoriev I.V."/>
            <person name="Debuchy R."/>
            <person name="Gladieux P."/>
            <person name="Hiltunen Thoren M."/>
            <person name="Johannesson H."/>
        </authorList>
    </citation>
    <scope>NUCLEOTIDE SEQUENCE</scope>
    <source>
        <strain evidence="2">PSN293</strain>
    </source>
</reference>
<feature type="region of interest" description="Disordered" evidence="1">
    <location>
        <begin position="1"/>
        <end position="104"/>
    </location>
</feature>
<sequence length="211" mass="22074">MHIMADIGGDIDPNSPPQVEGHTRRGPSLRSGEEAAATHAHQQLLVPTASSSSSKTESRPKVSCTTSTLSPDITGTGSGIRTPLSNSNRTTSSAGTLVFPARKDSSDSNMAACREDAPCIHQSACGELPTTNGNRPTLSDITAESISTCTYEPSAYSNNRNDEHARQDVRADDAILCRPNGAISNTSACHGLELDSLLLGVGAWSVFHGSI</sequence>
<organism evidence="2 3">
    <name type="scientific">Rhypophila decipiens</name>
    <dbReference type="NCBI Taxonomy" id="261697"/>
    <lineage>
        <taxon>Eukaryota</taxon>
        <taxon>Fungi</taxon>
        <taxon>Dikarya</taxon>
        <taxon>Ascomycota</taxon>
        <taxon>Pezizomycotina</taxon>
        <taxon>Sordariomycetes</taxon>
        <taxon>Sordariomycetidae</taxon>
        <taxon>Sordariales</taxon>
        <taxon>Naviculisporaceae</taxon>
        <taxon>Rhypophila</taxon>
    </lineage>
</organism>
<reference evidence="2" key="2">
    <citation type="submission" date="2023-05" db="EMBL/GenBank/DDBJ databases">
        <authorList>
            <consortium name="Lawrence Berkeley National Laboratory"/>
            <person name="Steindorff A."/>
            <person name="Hensen N."/>
            <person name="Bonometti L."/>
            <person name="Westerberg I."/>
            <person name="Brannstrom I.O."/>
            <person name="Guillou S."/>
            <person name="Cros-Aarteil S."/>
            <person name="Calhoun S."/>
            <person name="Haridas S."/>
            <person name="Kuo A."/>
            <person name="Mondo S."/>
            <person name="Pangilinan J."/>
            <person name="Riley R."/>
            <person name="Labutti K."/>
            <person name="Andreopoulos B."/>
            <person name="Lipzen A."/>
            <person name="Chen C."/>
            <person name="Yanf M."/>
            <person name="Daum C."/>
            <person name="Ng V."/>
            <person name="Clum A."/>
            <person name="Ohm R."/>
            <person name="Martin F."/>
            <person name="Silar P."/>
            <person name="Natvig D."/>
            <person name="Lalanne C."/>
            <person name="Gautier V."/>
            <person name="Ament-Velasquez S.L."/>
            <person name="Kruys A."/>
            <person name="Hutchinson M.I."/>
            <person name="Powell A.J."/>
            <person name="Barry K."/>
            <person name="Miller A.N."/>
            <person name="Grigoriev I.V."/>
            <person name="Debuchy R."/>
            <person name="Gladieux P."/>
            <person name="Thoren M.H."/>
            <person name="Johannesson H."/>
        </authorList>
    </citation>
    <scope>NUCLEOTIDE SEQUENCE</scope>
    <source>
        <strain evidence="2">PSN293</strain>
    </source>
</reference>
<feature type="compositionally biased region" description="Polar residues" evidence="1">
    <location>
        <begin position="63"/>
        <end position="75"/>
    </location>
</feature>
<dbReference type="EMBL" id="MU858230">
    <property type="protein sequence ID" value="KAK4208751.1"/>
    <property type="molecule type" value="Genomic_DNA"/>
</dbReference>
<accession>A0AAN6XY71</accession>
<feature type="compositionally biased region" description="Polar residues" evidence="1">
    <location>
        <begin position="83"/>
        <end position="95"/>
    </location>
</feature>
<protein>
    <submittedName>
        <fullName evidence="2">Uncharacterized protein</fullName>
    </submittedName>
</protein>